<name>A0A478FQP7_9MOLU</name>
<evidence type="ECO:0000256" key="4">
    <source>
        <dbReference type="ARBA" id="ARBA00022448"/>
    </source>
</evidence>
<comment type="caution">
    <text evidence="10">The sequence shown here is derived from an EMBL/GenBank/DDBJ whole genome shotgun (WGS) entry which is preliminary data.</text>
</comment>
<evidence type="ECO:0000256" key="9">
    <source>
        <dbReference type="ARBA" id="ARBA00023310"/>
    </source>
</evidence>
<evidence type="ECO:0000256" key="2">
    <source>
        <dbReference type="ARBA" id="ARBA00004170"/>
    </source>
</evidence>
<evidence type="ECO:0000256" key="7">
    <source>
        <dbReference type="ARBA" id="ARBA00023136"/>
    </source>
</evidence>
<dbReference type="PRINTS" id="PR00126">
    <property type="entry name" value="ATPASEGAMMA"/>
</dbReference>
<dbReference type="EMBL" id="BIMN01000004">
    <property type="protein sequence ID" value="GCE63831.1"/>
    <property type="molecule type" value="Genomic_DNA"/>
</dbReference>
<accession>A0A478FQP7</accession>
<evidence type="ECO:0000256" key="1">
    <source>
        <dbReference type="ARBA" id="ARBA00003456"/>
    </source>
</evidence>
<dbReference type="RefSeq" id="WP_216083281.1">
    <property type="nucleotide sequence ID" value="NZ_CACTIB010000020.1"/>
</dbReference>
<dbReference type="Proteomes" id="UP000324831">
    <property type="component" value="Unassembled WGS sequence"/>
</dbReference>
<gene>
    <name evidence="10" type="primary">atpG</name>
    <name evidence="10" type="ORF">MHSWG343_08380</name>
</gene>
<dbReference type="Gene3D" id="3.40.1380.10">
    <property type="match status" value="1"/>
</dbReference>
<sequence>MSNLPQINRKIKSVRVTSRITRALEIVSATQSHIYRDLQSKSLVYFQGIYKIFYEVFSDPEHDIRETNKRLISFSRKKRELWLLLGTDIGMCGDMNDQMKKYILHAFNPKGDGLVVLGNRLASSIEKDLGQYFEFKDKSELGVRNANSSIRKLTKRLFNLFMDKGYQKLTIVYMKDPKKGILEKLNLLPFTEKYFSNRKKVFVSSFNAQVKYPDVVIDLFPQYLECIILGAVISSKLGEHLIRRELMNSATKNANELLDEYTLLFNKIRQSNITQEITEIVVASQFKTKK</sequence>
<dbReference type="GO" id="GO:0045259">
    <property type="term" value="C:proton-transporting ATP synthase complex"/>
    <property type="evidence" value="ECO:0007669"/>
    <property type="project" value="UniProtKB-KW"/>
</dbReference>
<keyword evidence="9" id="KW-0066">ATP synthesis</keyword>
<dbReference type="PANTHER" id="PTHR11693">
    <property type="entry name" value="ATP SYNTHASE GAMMA CHAIN"/>
    <property type="match status" value="1"/>
</dbReference>
<dbReference type="Gene3D" id="1.10.287.80">
    <property type="entry name" value="ATP synthase, gamma subunit, helix hairpin domain"/>
    <property type="match status" value="1"/>
</dbReference>
<evidence type="ECO:0000256" key="5">
    <source>
        <dbReference type="ARBA" id="ARBA00022781"/>
    </source>
</evidence>
<dbReference type="InterPro" id="IPR035968">
    <property type="entry name" value="ATP_synth_F1_ATPase_gsu"/>
</dbReference>
<organism evidence="10 11">
    <name type="scientific">Candidatus Mycoplasma haematohominis</name>
    <dbReference type="NCBI Taxonomy" id="1494318"/>
    <lineage>
        <taxon>Bacteria</taxon>
        <taxon>Bacillati</taxon>
        <taxon>Mycoplasmatota</taxon>
        <taxon>Mollicutes</taxon>
        <taxon>Mycoplasmataceae</taxon>
        <taxon>Mycoplasma</taxon>
    </lineage>
</organism>
<comment type="subcellular location">
    <subcellularLocation>
        <location evidence="2">Membrane</location>
        <topology evidence="2">Peripheral membrane protein</topology>
    </subcellularLocation>
</comment>
<proteinExistence type="inferred from homology"/>
<dbReference type="GO" id="GO:0046933">
    <property type="term" value="F:proton-transporting ATP synthase activity, rotational mechanism"/>
    <property type="evidence" value="ECO:0007669"/>
    <property type="project" value="InterPro"/>
</dbReference>
<evidence type="ECO:0000256" key="3">
    <source>
        <dbReference type="ARBA" id="ARBA00007681"/>
    </source>
</evidence>
<dbReference type="AlphaFoldDB" id="A0A478FQP7"/>
<comment type="function">
    <text evidence="1">Produces ATP from ADP in the presence of a proton gradient across the membrane. The gamma chain is believed to be important in regulating ATPase activity and the flow of protons through the CF(0) complex.</text>
</comment>
<dbReference type="SUPFAM" id="SSF52943">
    <property type="entry name" value="ATP synthase (F1-ATPase), gamma subunit"/>
    <property type="match status" value="1"/>
</dbReference>
<dbReference type="PANTHER" id="PTHR11693:SF22">
    <property type="entry name" value="ATP SYNTHASE SUBUNIT GAMMA, MITOCHONDRIAL"/>
    <property type="match status" value="1"/>
</dbReference>
<protein>
    <submittedName>
        <fullName evidence="10">ATP synthase gamma chain</fullName>
    </submittedName>
</protein>
<dbReference type="InterPro" id="IPR000131">
    <property type="entry name" value="ATP_synth_F1_gsu"/>
</dbReference>
<evidence type="ECO:0000313" key="11">
    <source>
        <dbReference type="Proteomes" id="UP000324831"/>
    </source>
</evidence>
<keyword evidence="7" id="KW-0472">Membrane</keyword>
<keyword evidence="6" id="KW-0406">Ion transport</keyword>
<comment type="similarity">
    <text evidence="3">Belongs to the ATPase gamma chain family.</text>
</comment>
<evidence type="ECO:0000256" key="8">
    <source>
        <dbReference type="ARBA" id="ARBA00023196"/>
    </source>
</evidence>
<keyword evidence="4" id="KW-0813">Transport</keyword>
<evidence type="ECO:0000313" key="10">
    <source>
        <dbReference type="EMBL" id="GCE63831.1"/>
    </source>
</evidence>
<keyword evidence="8" id="KW-0139">CF(1)</keyword>
<reference evidence="10 11" key="1">
    <citation type="submission" date="2019-01" db="EMBL/GenBank/DDBJ databases">
        <title>Draft genome sequences of Candidatus Mycoplasma haemohominis SWG34-3 identified from a patient with pyrexia, anemia and liver dysfunction.</title>
        <authorList>
            <person name="Sekizuka T."/>
            <person name="Hattori N."/>
            <person name="Katano H."/>
            <person name="Takuma T."/>
            <person name="Ito T."/>
            <person name="Arai N."/>
            <person name="Yanai R."/>
            <person name="Ishii S."/>
            <person name="Miura Y."/>
            <person name="Tokunaga T."/>
            <person name="Watanabe H."/>
            <person name="Nomura N."/>
            <person name="Eguchi J."/>
            <person name="Arai T."/>
            <person name="Hasegawa H."/>
            <person name="Nakamaki T."/>
            <person name="Wakita T."/>
            <person name="Niki Y."/>
            <person name="Kuroda M."/>
        </authorList>
    </citation>
    <scope>NUCLEOTIDE SEQUENCE [LARGE SCALE GENOMIC DNA]</scope>
    <source>
        <strain evidence="10">SWG34-3</strain>
    </source>
</reference>
<keyword evidence="5" id="KW-0375">Hydrogen ion transport</keyword>
<evidence type="ECO:0000256" key="6">
    <source>
        <dbReference type="ARBA" id="ARBA00023065"/>
    </source>
</evidence>
<dbReference type="Pfam" id="PF00231">
    <property type="entry name" value="ATP-synt"/>
    <property type="match status" value="1"/>
</dbReference>